<feature type="compositionally biased region" description="Polar residues" evidence="1">
    <location>
        <begin position="1"/>
        <end position="16"/>
    </location>
</feature>
<reference evidence="2" key="1">
    <citation type="submission" date="2023-01" db="EMBL/GenBank/DDBJ databases">
        <title>The growth and conidiation of Purpureocillium lavendulum are regulated by nitrogen source and histone H3K14 acetylation.</title>
        <authorList>
            <person name="Tang P."/>
            <person name="Han J."/>
            <person name="Zhang C."/>
            <person name="Tang P."/>
            <person name="Qi F."/>
            <person name="Zhang K."/>
            <person name="Liang L."/>
        </authorList>
    </citation>
    <scope>NUCLEOTIDE SEQUENCE</scope>
    <source>
        <strain evidence="2">YMF1.00683</strain>
    </source>
</reference>
<evidence type="ECO:0000256" key="1">
    <source>
        <dbReference type="SAM" id="MobiDB-lite"/>
    </source>
</evidence>
<comment type="caution">
    <text evidence="2">The sequence shown here is derived from an EMBL/GenBank/DDBJ whole genome shotgun (WGS) entry which is preliminary data.</text>
</comment>
<dbReference type="Proteomes" id="UP001163105">
    <property type="component" value="Unassembled WGS sequence"/>
</dbReference>
<dbReference type="AlphaFoldDB" id="A0AB34FCA4"/>
<accession>A0AB34FCA4</accession>
<dbReference type="EMBL" id="JAQHRD010000026">
    <property type="protein sequence ID" value="KAJ6436232.1"/>
    <property type="molecule type" value="Genomic_DNA"/>
</dbReference>
<gene>
    <name evidence="2" type="ORF">O9K51_11215</name>
</gene>
<keyword evidence="3" id="KW-1185">Reference proteome</keyword>
<name>A0AB34FCA4_9HYPO</name>
<sequence length="61" mass="6503">MPQDLSNCPSKESQNGEAEFMGPFSSTTMVPWNFASAAGARRPHNHTDASPRKAKAGGVNK</sequence>
<evidence type="ECO:0000313" key="2">
    <source>
        <dbReference type="EMBL" id="KAJ6436232.1"/>
    </source>
</evidence>
<evidence type="ECO:0000313" key="3">
    <source>
        <dbReference type="Proteomes" id="UP001163105"/>
    </source>
</evidence>
<protein>
    <submittedName>
        <fullName evidence="2">Uncharacterized protein</fullName>
    </submittedName>
</protein>
<proteinExistence type="predicted"/>
<organism evidence="2 3">
    <name type="scientific">Purpureocillium lavendulum</name>
    <dbReference type="NCBI Taxonomy" id="1247861"/>
    <lineage>
        <taxon>Eukaryota</taxon>
        <taxon>Fungi</taxon>
        <taxon>Dikarya</taxon>
        <taxon>Ascomycota</taxon>
        <taxon>Pezizomycotina</taxon>
        <taxon>Sordariomycetes</taxon>
        <taxon>Hypocreomycetidae</taxon>
        <taxon>Hypocreales</taxon>
        <taxon>Ophiocordycipitaceae</taxon>
        <taxon>Purpureocillium</taxon>
    </lineage>
</organism>
<feature type="region of interest" description="Disordered" evidence="1">
    <location>
        <begin position="1"/>
        <end position="61"/>
    </location>
</feature>